<sequence length="117" mass="12177">MDDYVRHAATSFPTTGENDLLSTGAGGVLPVMREAGYNTNKAKLLLGYGDDRMGGTGDNEAKAIKVAVLQGLGFEAIPDCGYTKYGFSAINDDNQGGWPSTPPRAYSVTAVVLAGDA</sequence>
<gene>
    <name evidence="1" type="ORF">K875_03924</name>
</gene>
<dbReference type="HOGENOM" id="CLU_168234_0_0_11"/>
<dbReference type="Proteomes" id="UP000025947">
    <property type="component" value="Unassembled WGS sequence"/>
</dbReference>
<reference evidence="1 2" key="1">
    <citation type="submission" date="2014-04" db="EMBL/GenBank/DDBJ databases">
        <title>The Genome Sequence of Mycobacterium tuberculosis TKK-01-0051.</title>
        <authorList>
            <consortium name="The Broad Institute Genomics Platform"/>
            <consortium name="The Broad Institute Genome Sequencing Center for Infectious Disease"/>
            <person name="Earl A.M."/>
            <person name="Cohen K."/>
            <person name="Pym A."/>
            <person name="Bishai W."/>
            <person name="Maharaj K."/>
            <person name="Desjardins C."/>
            <person name="Abeel T."/>
            <person name="Young S."/>
            <person name="Zeng Q."/>
            <person name="Gargeya S."/>
            <person name="Abouelleil A."/>
            <person name="Alvarado L."/>
            <person name="Chapman S.B."/>
            <person name="Gainer-Dewar J."/>
            <person name="Goldberg J."/>
            <person name="Griggs A."/>
            <person name="Gujja S."/>
            <person name="Hansen M."/>
            <person name="Howarth C."/>
            <person name="Imamovic A."/>
            <person name="Larimer J."/>
            <person name="Murphy C."/>
            <person name="Naylor J."/>
            <person name="Pearson M."/>
            <person name="Poon T.W."/>
            <person name="Priest M."/>
            <person name="Roberts A."/>
            <person name="Saif S."/>
            <person name="Shea T."/>
            <person name="Sykes S."/>
            <person name="Wortman J."/>
            <person name="Nusbaum C."/>
            <person name="Birren B."/>
        </authorList>
    </citation>
    <scope>NUCLEOTIDE SEQUENCE [LARGE SCALE GENOMIC DNA]</scope>
    <source>
        <strain evidence="1 2">TKK-01-0051</strain>
    </source>
</reference>
<name>A0A051TWG9_9MYCO</name>
<comment type="caution">
    <text evidence="1">The sequence shown here is derived from an EMBL/GenBank/DDBJ whole genome shotgun (WGS) entry which is preliminary data.</text>
</comment>
<protein>
    <submittedName>
        <fullName evidence="1">Uncharacterized protein</fullName>
    </submittedName>
</protein>
<dbReference type="EMBL" id="JLXW01000010">
    <property type="protein sequence ID" value="KBZ60973.1"/>
    <property type="molecule type" value="Genomic_DNA"/>
</dbReference>
<keyword evidence="2" id="KW-1185">Reference proteome</keyword>
<dbReference type="AlphaFoldDB" id="A0A051TWG9"/>
<evidence type="ECO:0000313" key="1">
    <source>
        <dbReference type="EMBL" id="KBZ60973.1"/>
    </source>
</evidence>
<evidence type="ECO:0000313" key="2">
    <source>
        <dbReference type="Proteomes" id="UP000025947"/>
    </source>
</evidence>
<proteinExistence type="predicted"/>
<organism evidence="1 2">
    <name type="scientific">Mycobacterium [tuberculosis] TKK-01-0051</name>
    <dbReference type="NCBI Taxonomy" id="1324261"/>
    <lineage>
        <taxon>Bacteria</taxon>
        <taxon>Bacillati</taxon>
        <taxon>Actinomycetota</taxon>
        <taxon>Actinomycetes</taxon>
        <taxon>Mycobacteriales</taxon>
        <taxon>Mycobacteriaceae</taxon>
        <taxon>Mycobacterium</taxon>
        <taxon>Mycobacterium avium complex (MAC)</taxon>
    </lineage>
</organism>
<accession>A0A051TWG9</accession>